<reference evidence="1 2" key="1">
    <citation type="journal article" date="2019" name="Genome Biol. Evol.">
        <title>Insights into the evolution of the New World diploid cottons (Gossypium, subgenus Houzingenia) based on genome sequencing.</title>
        <authorList>
            <person name="Grover C.E."/>
            <person name="Arick M.A. 2nd"/>
            <person name="Thrash A."/>
            <person name="Conover J.L."/>
            <person name="Sanders W.S."/>
            <person name="Peterson D.G."/>
            <person name="Frelichowski J.E."/>
            <person name="Scheffler J.A."/>
            <person name="Scheffler B.E."/>
            <person name="Wendel J.F."/>
        </authorList>
    </citation>
    <scope>NUCLEOTIDE SEQUENCE [LARGE SCALE GENOMIC DNA]</scope>
    <source>
        <strain evidence="1">157</strain>
        <tissue evidence="1">Leaf</tissue>
    </source>
</reference>
<sequence length="45" mass="5303">MRDTKGNWILEFSKFLGVCSILETELWNIFEGLTLLLEQEFHSVD</sequence>
<dbReference type="AlphaFoldDB" id="A0A7J8LCC0"/>
<protein>
    <submittedName>
        <fullName evidence="1">Uncharacterized protein</fullName>
    </submittedName>
</protein>
<name>A0A7J8LCC0_9ROSI</name>
<keyword evidence="2" id="KW-1185">Reference proteome</keyword>
<comment type="caution">
    <text evidence="1">The sequence shown here is derived from an EMBL/GenBank/DDBJ whole genome shotgun (WGS) entry which is preliminary data.</text>
</comment>
<gene>
    <name evidence="1" type="ORF">Golob_021050</name>
</gene>
<evidence type="ECO:0000313" key="1">
    <source>
        <dbReference type="EMBL" id="MBA0550071.1"/>
    </source>
</evidence>
<dbReference type="EMBL" id="JABEZX010000002">
    <property type="protein sequence ID" value="MBA0550071.1"/>
    <property type="molecule type" value="Genomic_DNA"/>
</dbReference>
<organism evidence="1 2">
    <name type="scientific">Gossypium lobatum</name>
    <dbReference type="NCBI Taxonomy" id="34289"/>
    <lineage>
        <taxon>Eukaryota</taxon>
        <taxon>Viridiplantae</taxon>
        <taxon>Streptophyta</taxon>
        <taxon>Embryophyta</taxon>
        <taxon>Tracheophyta</taxon>
        <taxon>Spermatophyta</taxon>
        <taxon>Magnoliopsida</taxon>
        <taxon>eudicotyledons</taxon>
        <taxon>Gunneridae</taxon>
        <taxon>Pentapetalae</taxon>
        <taxon>rosids</taxon>
        <taxon>malvids</taxon>
        <taxon>Malvales</taxon>
        <taxon>Malvaceae</taxon>
        <taxon>Malvoideae</taxon>
        <taxon>Gossypium</taxon>
    </lineage>
</organism>
<evidence type="ECO:0000313" key="2">
    <source>
        <dbReference type="Proteomes" id="UP000593572"/>
    </source>
</evidence>
<proteinExistence type="predicted"/>
<dbReference type="Proteomes" id="UP000593572">
    <property type="component" value="Unassembled WGS sequence"/>
</dbReference>
<accession>A0A7J8LCC0</accession>